<feature type="compositionally biased region" description="Low complexity" evidence="2">
    <location>
        <begin position="79"/>
        <end position="93"/>
    </location>
</feature>
<organism evidence="4 5">
    <name type="scientific">Sinanodonta woodiana</name>
    <name type="common">Chinese pond mussel</name>
    <name type="synonym">Anodonta woodiana</name>
    <dbReference type="NCBI Taxonomy" id="1069815"/>
    <lineage>
        <taxon>Eukaryota</taxon>
        <taxon>Metazoa</taxon>
        <taxon>Spiralia</taxon>
        <taxon>Lophotrochozoa</taxon>
        <taxon>Mollusca</taxon>
        <taxon>Bivalvia</taxon>
        <taxon>Autobranchia</taxon>
        <taxon>Heteroconchia</taxon>
        <taxon>Palaeoheterodonta</taxon>
        <taxon>Unionida</taxon>
        <taxon>Unionoidea</taxon>
        <taxon>Unionidae</taxon>
        <taxon>Unioninae</taxon>
        <taxon>Sinanodonta</taxon>
    </lineage>
</organism>
<dbReference type="AlphaFoldDB" id="A0ABD3VUX4"/>
<dbReference type="PROSITE" id="PS50004">
    <property type="entry name" value="C2"/>
    <property type="match status" value="2"/>
</dbReference>
<proteinExistence type="predicted"/>
<gene>
    <name evidence="4" type="ORF">ACJMK2_042792</name>
</gene>
<feature type="region of interest" description="Disordered" evidence="2">
    <location>
        <begin position="42"/>
        <end position="139"/>
    </location>
</feature>
<protein>
    <recommendedName>
        <fullName evidence="3">C2 domain-containing protein</fullName>
    </recommendedName>
</protein>
<dbReference type="Proteomes" id="UP001634394">
    <property type="component" value="Unassembled WGS sequence"/>
</dbReference>
<dbReference type="InterPro" id="IPR035892">
    <property type="entry name" value="C2_domain_sf"/>
</dbReference>
<keyword evidence="5" id="KW-1185">Reference proteome</keyword>
<dbReference type="SUPFAM" id="SSF49562">
    <property type="entry name" value="C2 domain (Calcium/lipid-binding domain, CaLB)"/>
    <property type="match status" value="2"/>
</dbReference>
<evidence type="ECO:0000256" key="2">
    <source>
        <dbReference type="SAM" id="MobiDB-lite"/>
    </source>
</evidence>
<dbReference type="InterPro" id="IPR000008">
    <property type="entry name" value="C2_dom"/>
</dbReference>
<evidence type="ECO:0000256" key="1">
    <source>
        <dbReference type="ARBA" id="ARBA00022737"/>
    </source>
</evidence>
<dbReference type="InterPro" id="IPR001565">
    <property type="entry name" value="Synaptotagmin"/>
</dbReference>
<evidence type="ECO:0000313" key="5">
    <source>
        <dbReference type="Proteomes" id="UP001634394"/>
    </source>
</evidence>
<evidence type="ECO:0000313" key="4">
    <source>
        <dbReference type="EMBL" id="KAL3865401.1"/>
    </source>
</evidence>
<dbReference type="PANTHER" id="PTHR46291:SF4">
    <property type="entry name" value="C2 CALCIUM-DEPENDENT DOMAIN-CONTAINING PROTEIN 4C-LIKE"/>
    <property type="match status" value="1"/>
</dbReference>
<dbReference type="SMART" id="SM00239">
    <property type="entry name" value="C2"/>
    <property type="match status" value="2"/>
</dbReference>
<dbReference type="PRINTS" id="PR00399">
    <property type="entry name" value="SYNAPTOTAGMN"/>
</dbReference>
<evidence type="ECO:0000259" key="3">
    <source>
        <dbReference type="PROSITE" id="PS50004"/>
    </source>
</evidence>
<feature type="domain" description="C2" evidence="3">
    <location>
        <begin position="499"/>
        <end position="635"/>
    </location>
</feature>
<reference evidence="4 5" key="1">
    <citation type="submission" date="2024-11" db="EMBL/GenBank/DDBJ databases">
        <title>Chromosome-level genome assembly of the freshwater bivalve Anodonta woodiana.</title>
        <authorList>
            <person name="Chen X."/>
        </authorList>
    </citation>
    <scope>NUCLEOTIDE SEQUENCE [LARGE SCALE GENOMIC DNA]</scope>
    <source>
        <strain evidence="4">MN2024</strain>
        <tissue evidence="4">Gills</tissue>
    </source>
</reference>
<comment type="caution">
    <text evidence="4">The sequence shown here is derived from an EMBL/GenBank/DDBJ whole genome shotgun (WGS) entry which is preliminary data.</text>
</comment>
<dbReference type="Pfam" id="PF00168">
    <property type="entry name" value="C2"/>
    <property type="match status" value="2"/>
</dbReference>
<dbReference type="PANTHER" id="PTHR46291">
    <property type="entry name" value="C2 DOMAIN-CONTAINING PROTEIN"/>
    <property type="match status" value="1"/>
</dbReference>
<keyword evidence="1" id="KW-0677">Repeat</keyword>
<feature type="domain" description="C2" evidence="3">
    <location>
        <begin position="367"/>
        <end position="489"/>
    </location>
</feature>
<feature type="region of interest" description="Disordered" evidence="2">
    <location>
        <begin position="260"/>
        <end position="341"/>
    </location>
</feature>
<dbReference type="Gene3D" id="2.60.40.150">
    <property type="entry name" value="C2 domain"/>
    <property type="match status" value="2"/>
</dbReference>
<feature type="compositionally biased region" description="Basic residues" evidence="2">
    <location>
        <begin position="260"/>
        <end position="274"/>
    </location>
</feature>
<feature type="compositionally biased region" description="Low complexity" evidence="2">
    <location>
        <begin position="291"/>
        <end position="301"/>
    </location>
</feature>
<name>A0ABD3VUX4_SINWO</name>
<accession>A0ABD3VUX4</accession>
<dbReference type="EMBL" id="JBJQND010000009">
    <property type="protein sequence ID" value="KAL3865401.1"/>
    <property type="molecule type" value="Genomic_DNA"/>
</dbReference>
<sequence length="641" mass="72401">MDSFKDIKEWLMQKFQNFSTKEPDAPREANCRIFKALTPQGIPEFVIPGSENSSRRTSDCSADDEASNISKRNSFGGRSHTSSPPVTPTDSPTQTKAFTYSRADMAVSSAPVTPKHERDNIIAGTDNADDQDGYTNDDPLSIAAMSLPHLRTKTSYGFTTLSECPNTRRKESLFHSCGDSLLPRKSFKKLTKQNSLSKSDDNVGRQSLSLQLDQLESCVIRKSSNPCVIVTTEESPQFTKNSKFRSSTVFNELLRSPKRSHPFKRHRVYNRRRSSLVDNASGPESEKENSSENSSLTCSSLDASPDHQRQSLGELHAPSFQGQTQKRHSAPNVPASVSDTLDNQDKVRSSSCFTIGKTPRVDNIHAPHGELKFSFQYLAASKQLKVCLIRAENLGGENKTDLNTNSFAKLYLMPEKVQKQNGSVVKHTKNPNFNQEFYFQQLTLDELHNMVLRIKLFNKSHNLKMAEFIGEVTIPLESYDLLQENRIWKDLETKEDREDSGFLELALQFEPREGLLNVTIHQAKSLPYHQLTGSPDPYVKVELSQPNRSVSRKQTKTKKNTCFPVFSESFSFTISPKMDDLRYTTLIVSVFDHKRLRSDDIIGQIIIGSTSTEESLLVHWDDVITNPEKTVTKWHYLAEVE</sequence>
<dbReference type="InterPro" id="IPR043549">
    <property type="entry name" value="C2C4C/C2C4D"/>
</dbReference>